<accession>A0A1T4WTX7</accession>
<proteinExistence type="predicted"/>
<dbReference type="AlphaFoldDB" id="A0A1T4WTX7"/>
<dbReference type="Proteomes" id="UP000190774">
    <property type="component" value="Unassembled WGS sequence"/>
</dbReference>
<evidence type="ECO:0000313" key="3">
    <source>
        <dbReference type="Proteomes" id="UP000190774"/>
    </source>
</evidence>
<feature type="domain" description="Zorya protein ZorC EH" evidence="1">
    <location>
        <begin position="154"/>
        <end position="448"/>
    </location>
</feature>
<dbReference type="OrthoDB" id="3035290at2"/>
<dbReference type="EMBL" id="FUYE01000002">
    <property type="protein sequence ID" value="SKA80812.1"/>
    <property type="molecule type" value="Genomic_DNA"/>
</dbReference>
<protein>
    <submittedName>
        <fullName evidence="2">EH_Signature domain-containing protein</fullName>
    </submittedName>
</protein>
<dbReference type="Pfam" id="PF15611">
    <property type="entry name" value="EH_Signature"/>
    <property type="match status" value="1"/>
</dbReference>
<dbReference type="InterPro" id="IPR028943">
    <property type="entry name" value="ZorC_EH_Signature_dom"/>
</dbReference>
<keyword evidence="3" id="KW-1185">Reference proteome</keyword>
<gene>
    <name evidence="2" type="ORF">SAMN02745166_00684</name>
</gene>
<sequence>MSAVVKSLQAVAQSHAATVQMHAPPELDRLRMLAVKMGSVPVPPPLSEAEVNGVWSQVQAWLGSDQPARALSLDIWKQVPALLWRTYEGQQAIEYPRLREGIAWAASMSVSLASWIETLATAYTEASDANEEGRAWLGDTLRQWCDVEGHEHIDVWRRRDRDWDLFSPDDFPVKLACRLQNSPDMSLRSVLAEAGFLTARAQAADLSRQAFLAYLNIPIPAAQGYDFLHLERIREWKNLLFGESSAWDEVLCAAVINGLLEPWAAFNPSELELQKEIQKRTLEGWFGSVPEGWTGYWSAASSLSRQILERWMILDVMEDFFQRVGQYAEETGSITMRRQWRYRRHFWLAYYKRGVVKTARALLGHGIIQAYGEPSLRKKFGDAMAELQSQDPDQCGLLLQIHELMLIDLSHHGAAYFFLPSNKQKPPADAAIYDRSSLNLLKDVSKSHHGSDAYLWQSDFESLIFDQTGVRLTLSDYSV</sequence>
<organism evidence="2 3">
    <name type="scientific">Prosthecobacter debontii</name>
    <dbReference type="NCBI Taxonomy" id="48467"/>
    <lineage>
        <taxon>Bacteria</taxon>
        <taxon>Pseudomonadati</taxon>
        <taxon>Verrucomicrobiota</taxon>
        <taxon>Verrucomicrobiia</taxon>
        <taxon>Verrucomicrobiales</taxon>
        <taxon>Verrucomicrobiaceae</taxon>
        <taxon>Prosthecobacter</taxon>
    </lineage>
</organism>
<dbReference type="STRING" id="48467.SAMN02745166_00684"/>
<evidence type="ECO:0000313" key="2">
    <source>
        <dbReference type="EMBL" id="SKA80812.1"/>
    </source>
</evidence>
<reference evidence="3" key="1">
    <citation type="submission" date="2017-02" db="EMBL/GenBank/DDBJ databases">
        <authorList>
            <person name="Varghese N."/>
            <person name="Submissions S."/>
        </authorList>
    </citation>
    <scope>NUCLEOTIDE SEQUENCE [LARGE SCALE GENOMIC DNA]</scope>
    <source>
        <strain evidence="3">ATCC 700200</strain>
    </source>
</reference>
<evidence type="ECO:0000259" key="1">
    <source>
        <dbReference type="Pfam" id="PF15611"/>
    </source>
</evidence>
<name>A0A1T4WTX7_9BACT</name>